<dbReference type="Pfam" id="PF03301">
    <property type="entry name" value="Trp_dioxygenase"/>
    <property type="match status" value="1"/>
</dbReference>
<organism evidence="1 2">
    <name type="scientific">Angustibacter aerolatus</name>
    <dbReference type="NCBI Taxonomy" id="1162965"/>
    <lineage>
        <taxon>Bacteria</taxon>
        <taxon>Bacillati</taxon>
        <taxon>Actinomycetota</taxon>
        <taxon>Actinomycetes</taxon>
        <taxon>Kineosporiales</taxon>
        <taxon>Kineosporiaceae</taxon>
    </lineage>
</organism>
<comment type="caution">
    <text evidence="1">The sequence shown here is derived from an EMBL/GenBank/DDBJ whole genome shotgun (WGS) entry which is preliminary data.</text>
</comment>
<accession>A0ABQ6JNY4</accession>
<proteinExistence type="predicted"/>
<protein>
    <recommendedName>
        <fullName evidence="3">Tryptophan 2,3-dioxygenase</fullName>
    </recommendedName>
</protein>
<keyword evidence="2" id="KW-1185">Reference proteome</keyword>
<dbReference type="InterPro" id="IPR037217">
    <property type="entry name" value="Trp/Indoleamine_2_3_dOase-like"/>
</dbReference>
<name>A0ABQ6JNY4_9ACTN</name>
<dbReference type="PANTHER" id="PTHR10138">
    <property type="entry name" value="TRYPTOPHAN 2,3-DIOXYGENASE"/>
    <property type="match status" value="1"/>
</dbReference>
<reference evidence="2" key="1">
    <citation type="journal article" date="2019" name="Int. J. Syst. Evol. Microbiol.">
        <title>The Global Catalogue of Microorganisms (GCM) 10K type strain sequencing project: providing services to taxonomists for standard genome sequencing and annotation.</title>
        <authorList>
            <consortium name="The Broad Institute Genomics Platform"/>
            <consortium name="The Broad Institute Genome Sequencing Center for Infectious Disease"/>
            <person name="Wu L."/>
            <person name="Ma J."/>
        </authorList>
    </citation>
    <scope>NUCLEOTIDE SEQUENCE [LARGE SCALE GENOMIC DNA]</scope>
    <source>
        <strain evidence="2">NBRC 108730</strain>
    </source>
</reference>
<dbReference type="Gene3D" id="1.20.58.480">
    <property type="match status" value="2"/>
</dbReference>
<dbReference type="SUPFAM" id="SSF140959">
    <property type="entry name" value="Indolic compounds 2,3-dioxygenase-like"/>
    <property type="match status" value="1"/>
</dbReference>
<dbReference type="PANTHER" id="PTHR10138:SF0">
    <property type="entry name" value="TRYPTOPHAN 2,3-DIOXYGENASE"/>
    <property type="match status" value="1"/>
</dbReference>
<evidence type="ECO:0008006" key="3">
    <source>
        <dbReference type="Google" id="ProtNLM"/>
    </source>
</evidence>
<dbReference type="InterPro" id="IPR004981">
    <property type="entry name" value="Trp_2_3_dOase"/>
</dbReference>
<sequence length="220" mass="23671">MPSATLCVSVEGHCATGARPTEPECRMSLSPSEADWPGEPPTYATYLHLDHLLSLQHPLAADVDPRTRAAEHFFIIVHQASELWLQQVLLDLDAATAPTASTPPGARHEHLARAEACLHLMTAQVEALDHLPPDAFRAFRAALGTASGAQSQQFEHLRARLAPAAEHADLLRGVAAAFARWQRSHLAVVARLLGDDGGTGGTPGVTYLQRRVLASDRVHS</sequence>
<evidence type="ECO:0000313" key="1">
    <source>
        <dbReference type="EMBL" id="GMA88547.1"/>
    </source>
</evidence>
<gene>
    <name evidence="1" type="ORF">GCM10025868_37970</name>
</gene>
<dbReference type="Proteomes" id="UP001157017">
    <property type="component" value="Unassembled WGS sequence"/>
</dbReference>
<evidence type="ECO:0000313" key="2">
    <source>
        <dbReference type="Proteomes" id="UP001157017"/>
    </source>
</evidence>
<dbReference type="EMBL" id="BSUZ01000001">
    <property type="protein sequence ID" value="GMA88547.1"/>
    <property type="molecule type" value="Genomic_DNA"/>
</dbReference>